<reference evidence="15" key="1">
    <citation type="submission" date="2021-05" db="EMBL/GenBank/DDBJ databases">
        <authorList>
            <person name="Pietrasiak N."/>
            <person name="Ward R."/>
            <person name="Stajich J.E."/>
            <person name="Kurbessoian T."/>
        </authorList>
    </citation>
    <scope>NUCLEOTIDE SEQUENCE</scope>
    <source>
        <strain evidence="15">UHER 2000/2452</strain>
    </source>
</reference>
<dbReference type="GO" id="GO:0000049">
    <property type="term" value="F:tRNA binding"/>
    <property type="evidence" value="ECO:0007669"/>
    <property type="project" value="UniProtKB-KW"/>
</dbReference>
<evidence type="ECO:0000256" key="8">
    <source>
        <dbReference type="ARBA" id="ARBA00022741"/>
    </source>
</evidence>
<dbReference type="InterPro" id="IPR052390">
    <property type="entry name" value="tRNA_nt/polyA_polymerase"/>
</dbReference>
<keyword evidence="7" id="KW-0479">Metal-binding</keyword>
<name>A0A951Q716_9CYAN</name>
<evidence type="ECO:0000256" key="10">
    <source>
        <dbReference type="ARBA" id="ARBA00022884"/>
    </source>
</evidence>
<dbReference type="InterPro" id="IPR002646">
    <property type="entry name" value="PolA_pol_head_dom"/>
</dbReference>
<dbReference type="EMBL" id="JAHHHD010000001">
    <property type="protein sequence ID" value="MBW4657119.1"/>
    <property type="molecule type" value="Genomic_DNA"/>
</dbReference>
<evidence type="ECO:0000256" key="3">
    <source>
        <dbReference type="ARBA" id="ARBA00022555"/>
    </source>
</evidence>
<keyword evidence="10 12" id="KW-0694">RNA-binding</keyword>
<keyword evidence="9" id="KW-0460">Magnesium</keyword>
<accession>A0A951Q716</accession>
<feature type="domain" description="CBS" evidence="14">
    <location>
        <begin position="14"/>
        <end position="71"/>
    </location>
</feature>
<dbReference type="SUPFAM" id="SSF54631">
    <property type="entry name" value="CBS-domain pair"/>
    <property type="match status" value="1"/>
</dbReference>
<keyword evidence="5" id="KW-0819">tRNA processing</keyword>
<dbReference type="PROSITE" id="PS51371">
    <property type="entry name" value="CBS"/>
    <property type="match status" value="2"/>
</dbReference>
<dbReference type="SUPFAM" id="SSF81891">
    <property type="entry name" value="Poly A polymerase C-terminal region-like"/>
    <property type="match status" value="1"/>
</dbReference>
<dbReference type="SUPFAM" id="SSF81301">
    <property type="entry name" value="Nucleotidyltransferase"/>
    <property type="match status" value="1"/>
</dbReference>
<dbReference type="AlphaFoldDB" id="A0A951Q716"/>
<evidence type="ECO:0000313" key="16">
    <source>
        <dbReference type="Proteomes" id="UP000757435"/>
    </source>
</evidence>
<evidence type="ECO:0000256" key="13">
    <source>
        <dbReference type="SAM" id="MobiDB-lite"/>
    </source>
</evidence>
<dbReference type="InterPro" id="IPR000644">
    <property type="entry name" value="CBS_dom"/>
</dbReference>
<dbReference type="PANTHER" id="PTHR47788">
    <property type="entry name" value="POLYA POLYMERASE"/>
    <property type="match status" value="1"/>
</dbReference>
<keyword evidence="8" id="KW-0547">Nucleotide-binding</keyword>
<comment type="caution">
    <text evidence="15">The sequence shown here is derived from an EMBL/GenBank/DDBJ whole genome shotgun (WGS) entry which is preliminary data.</text>
</comment>
<dbReference type="Pfam" id="PF01743">
    <property type="entry name" value="PolyA_pol"/>
    <property type="match status" value="1"/>
</dbReference>
<gene>
    <name evidence="15" type="ORF">KME15_00445</name>
</gene>
<feature type="compositionally biased region" description="Polar residues" evidence="13">
    <location>
        <begin position="585"/>
        <end position="598"/>
    </location>
</feature>
<comment type="similarity">
    <text evidence="2 12">Belongs to the tRNA nucleotidyltransferase/poly(A) polymerase family.</text>
</comment>
<dbReference type="GO" id="GO:0008033">
    <property type="term" value="P:tRNA processing"/>
    <property type="evidence" value="ECO:0007669"/>
    <property type="project" value="UniProtKB-KW"/>
</dbReference>
<dbReference type="Pfam" id="PF00571">
    <property type="entry name" value="CBS"/>
    <property type="match status" value="2"/>
</dbReference>
<dbReference type="Gene3D" id="1.10.3090.10">
    <property type="entry name" value="cca-adding enzyme, domain 2"/>
    <property type="match status" value="1"/>
</dbReference>
<protein>
    <submittedName>
        <fullName evidence="15">CBS domain-containing protein</fullName>
    </submittedName>
</protein>
<organism evidence="15 16">
    <name type="scientific">Drouetiella hepatica Uher 2000/2452</name>
    <dbReference type="NCBI Taxonomy" id="904376"/>
    <lineage>
        <taxon>Bacteria</taxon>
        <taxon>Bacillati</taxon>
        <taxon>Cyanobacteriota</taxon>
        <taxon>Cyanophyceae</taxon>
        <taxon>Oculatellales</taxon>
        <taxon>Oculatellaceae</taxon>
        <taxon>Drouetiella</taxon>
    </lineage>
</organism>
<dbReference type="Gene3D" id="3.30.460.10">
    <property type="entry name" value="Beta Polymerase, domain 2"/>
    <property type="match status" value="1"/>
</dbReference>
<reference evidence="15" key="2">
    <citation type="journal article" date="2022" name="Microbiol. Resour. Announc.">
        <title>Metagenome Sequencing to Explore Phylogenomics of Terrestrial Cyanobacteria.</title>
        <authorList>
            <person name="Ward R.D."/>
            <person name="Stajich J.E."/>
            <person name="Johansen J.R."/>
            <person name="Huntemann M."/>
            <person name="Clum A."/>
            <person name="Foster B."/>
            <person name="Foster B."/>
            <person name="Roux S."/>
            <person name="Palaniappan K."/>
            <person name="Varghese N."/>
            <person name="Mukherjee S."/>
            <person name="Reddy T.B.K."/>
            <person name="Daum C."/>
            <person name="Copeland A."/>
            <person name="Chen I.A."/>
            <person name="Ivanova N.N."/>
            <person name="Kyrpides N.C."/>
            <person name="Shapiro N."/>
            <person name="Eloe-Fadrosh E.A."/>
            <person name="Pietrasiak N."/>
        </authorList>
    </citation>
    <scope>NUCLEOTIDE SEQUENCE</scope>
    <source>
        <strain evidence="15">UHER 2000/2452</strain>
    </source>
</reference>
<evidence type="ECO:0000256" key="4">
    <source>
        <dbReference type="ARBA" id="ARBA00022679"/>
    </source>
</evidence>
<dbReference type="GO" id="GO:0000166">
    <property type="term" value="F:nucleotide binding"/>
    <property type="evidence" value="ECO:0007669"/>
    <property type="project" value="UniProtKB-KW"/>
</dbReference>
<dbReference type="GO" id="GO:0016779">
    <property type="term" value="F:nucleotidyltransferase activity"/>
    <property type="evidence" value="ECO:0007669"/>
    <property type="project" value="UniProtKB-KW"/>
</dbReference>
<dbReference type="PANTHER" id="PTHR47788:SF1">
    <property type="entry name" value="A-ADDING TRNA NUCLEOTIDYLTRANSFERASE"/>
    <property type="match status" value="1"/>
</dbReference>
<dbReference type="InterPro" id="IPR046342">
    <property type="entry name" value="CBS_dom_sf"/>
</dbReference>
<keyword evidence="11" id="KW-0129">CBS domain</keyword>
<keyword evidence="3" id="KW-0820">tRNA-binding</keyword>
<evidence type="ECO:0000256" key="12">
    <source>
        <dbReference type="RuleBase" id="RU003953"/>
    </source>
</evidence>
<evidence type="ECO:0000313" key="15">
    <source>
        <dbReference type="EMBL" id="MBW4657119.1"/>
    </source>
</evidence>
<evidence type="ECO:0000256" key="6">
    <source>
        <dbReference type="ARBA" id="ARBA00022695"/>
    </source>
</evidence>
<keyword evidence="4 12" id="KW-0808">Transferase</keyword>
<proteinExistence type="inferred from homology"/>
<dbReference type="InterPro" id="IPR043519">
    <property type="entry name" value="NT_sf"/>
</dbReference>
<dbReference type="Proteomes" id="UP000757435">
    <property type="component" value="Unassembled WGS sequence"/>
</dbReference>
<dbReference type="CDD" id="cd04595">
    <property type="entry name" value="CBS_pair_DHH_polyA_Pol_assoc"/>
    <property type="match status" value="1"/>
</dbReference>
<dbReference type="SMART" id="SM00116">
    <property type="entry name" value="CBS"/>
    <property type="match status" value="2"/>
</dbReference>
<evidence type="ECO:0000256" key="2">
    <source>
        <dbReference type="ARBA" id="ARBA00007265"/>
    </source>
</evidence>
<evidence type="ECO:0000256" key="11">
    <source>
        <dbReference type="PROSITE-ProRule" id="PRU00703"/>
    </source>
</evidence>
<dbReference type="Gene3D" id="3.10.580.10">
    <property type="entry name" value="CBS-domain"/>
    <property type="match status" value="1"/>
</dbReference>
<evidence type="ECO:0000256" key="9">
    <source>
        <dbReference type="ARBA" id="ARBA00022842"/>
    </source>
</evidence>
<dbReference type="CDD" id="cd05398">
    <property type="entry name" value="NT_ClassII-CCAase"/>
    <property type="match status" value="1"/>
</dbReference>
<evidence type="ECO:0000256" key="1">
    <source>
        <dbReference type="ARBA" id="ARBA00001946"/>
    </source>
</evidence>
<feature type="domain" description="CBS" evidence="14">
    <location>
        <begin position="77"/>
        <end position="132"/>
    </location>
</feature>
<keyword evidence="6" id="KW-0548">Nucleotidyltransferase</keyword>
<comment type="cofactor">
    <cofactor evidence="1">
        <name>Mg(2+)</name>
        <dbReference type="ChEBI" id="CHEBI:18420"/>
    </cofactor>
</comment>
<dbReference type="GO" id="GO:0046872">
    <property type="term" value="F:metal ion binding"/>
    <property type="evidence" value="ECO:0007669"/>
    <property type="project" value="UniProtKB-KW"/>
</dbReference>
<sequence>MDSMLTPPIARNLMSSPVRTVCPETTIATAQRLLLRYGHSGLCVVDAEDRLVGIISRRDLEIALRHGFGDAPVKDHMATELKTVTPEAKLPDIEALMMTYGIGRLPVLANDRLIGIVTRTDVLRQIHRSRAIPEGMSHLLHDRLTPALWKLLQTIADQAERLGWQLYLVGGAVRDLLLADLQPLQLQDIDLVVDGFHQAIDSAGVELAQALQQIYPQVRLQIHGQFQTAALLWQDDPALGSLGIDIATARTEFYLYPAANPEVEASSITQDLYRRDFTINALAVRLTAPGSGELLDFFGGGLDLKARQIRVIHANSFIEDPTRIFRAVRFAVRLKFQLEPQTERYIRYAIASGIYQRIQADAQIDKAPALQTRLRQELKYILQTVYWQRAMRWLSDLGALVCIHPQLRFSNTLWQQMRRADRWLKRFNPQNALHWQVLLEVLLSALSLPDRLTATQTLQLPIESGDRLQNLPHLQDQIFPALSQCDRPSQVVKLLRDCDRTTLILLGATAPRSARRPIWQYLAQWQTVQAPLNGNDLKTMGYKPGKQYKEILERVLAATLDGEVGDRDSAENLVKTQFPLRNDRSTGQTDPKLTKLQP</sequence>
<evidence type="ECO:0000256" key="7">
    <source>
        <dbReference type="ARBA" id="ARBA00022723"/>
    </source>
</evidence>
<feature type="region of interest" description="Disordered" evidence="13">
    <location>
        <begin position="572"/>
        <end position="598"/>
    </location>
</feature>
<evidence type="ECO:0000256" key="5">
    <source>
        <dbReference type="ARBA" id="ARBA00022694"/>
    </source>
</evidence>
<evidence type="ECO:0000259" key="14">
    <source>
        <dbReference type="PROSITE" id="PS51371"/>
    </source>
</evidence>